<evidence type="ECO:0000313" key="3">
    <source>
        <dbReference type="Proteomes" id="UP000094669"/>
    </source>
</evidence>
<name>A0ABX4YHA7_9LEPT</name>
<organism evidence="2 3">
    <name type="scientific">Leptospira inadai serovar Lyme</name>
    <dbReference type="NCBI Taxonomy" id="293084"/>
    <lineage>
        <taxon>Bacteria</taxon>
        <taxon>Pseudomonadati</taxon>
        <taxon>Spirochaetota</taxon>
        <taxon>Spirochaetia</taxon>
        <taxon>Leptospirales</taxon>
        <taxon>Leptospiraceae</taxon>
        <taxon>Leptospira</taxon>
    </lineage>
</organism>
<accession>A0ABX4YHA7</accession>
<sequence length="59" mass="6576">MFCPLHLPGLAVTQSPVLVDWAPRRLELASPHRAAQSQAFTLLMVAMLALKFSLRVLDF</sequence>
<protein>
    <submittedName>
        <fullName evidence="2">Uncharacterized protein</fullName>
    </submittedName>
</protein>
<proteinExistence type="predicted"/>
<reference evidence="2 3" key="1">
    <citation type="submission" date="2018-01" db="EMBL/GenBank/DDBJ databases">
        <title>Genomic characterization of Leptospira inadai serogroup Lyme isolated from captured rat in Brazil and comparative analysis with human reference strain.</title>
        <authorList>
            <person name="Moreno L.Z."/>
            <person name="Loureiro A.P."/>
            <person name="Miraglia F."/>
            <person name="Kremer F.S."/>
            <person name="Eslabao M.R."/>
            <person name="Dellagostin O.A."/>
            <person name="Lilenbaum W."/>
            <person name="Moreno A.M."/>
        </authorList>
    </citation>
    <scope>NUCLEOTIDE SEQUENCE [LARGE SCALE GENOMIC DNA]</scope>
    <source>
        <strain evidence="2 3">M34/99</strain>
    </source>
</reference>
<dbReference type="EMBL" id="MCRM02000039">
    <property type="protein sequence ID" value="PNV71805.1"/>
    <property type="molecule type" value="Genomic_DNA"/>
</dbReference>
<gene>
    <name evidence="2" type="ORF">BES34_013025</name>
    <name evidence="1" type="ORF">BES34_020825</name>
</gene>
<dbReference type="Proteomes" id="UP000094669">
    <property type="component" value="Unassembled WGS sequence"/>
</dbReference>
<evidence type="ECO:0000313" key="2">
    <source>
        <dbReference type="EMBL" id="PNV74651.1"/>
    </source>
</evidence>
<dbReference type="EMBL" id="MCRM02000012">
    <property type="protein sequence ID" value="PNV74651.1"/>
    <property type="molecule type" value="Genomic_DNA"/>
</dbReference>
<keyword evidence="3" id="KW-1185">Reference proteome</keyword>
<evidence type="ECO:0000313" key="1">
    <source>
        <dbReference type="EMBL" id="PNV71805.1"/>
    </source>
</evidence>
<comment type="caution">
    <text evidence="2">The sequence shown here is derived from an EMBL/GenBank/DDBJ whole genome shotgun (WGS) entry which is preliminary data.</text>
</comment>